<reference evidence="1" key="1">
    <citation type="journal article" date="2014" name="Front. Microbiol.">
        <title>High frequency of phylogenetically diverse reductive dehalogenase-homologous genes in deep subseafloor sedimentary metagenomes.</title>
        <authorList>
            <person name="Kawai M."/>
            <person name="Futagami T."/>
            <person name="Toyoda A."/>
            <person name="Takaki Y."/>
            <person name="Nishi S."/>
            <person name="Hori S."/>
            <person name="Arai W."/>
            <person name="Tsubouchi T."/>
            <person name="Morono Y."/>
            <person name="Uchiyama I."/>
            <person name="Ito T."/>
            <person name="Fujiyama A."/>
            <person name="Inagaki F."/>
            <person name="Takami H."/>
        </authorList>
    </citation>
    <scope>NUCLEOTIDE SEQUENCE</scope>
    <source>
        <strain evidence="1">Expedition CK06-06</strain>
    </source>
</reference>
<sequence>MSAELAKNLEQQFDARVVEVFGCSEAGIIAKRKTAVEELWQLSRSFTIDVNDDGTIIRALHLPEDVILHDIIELVDEDKFRWCGRHQDMVNIAGKRGSLADLNLRLQAIPGVVDGVIFMPSEDSKRLAALVVAPTLEPSDIVAQLRLSIETVFLPRPVYKVPKLPRQETGKLARKTIVELFARTKRNRTTKDGDAADN</sequence>
<proteinExistence type="predicted"/>
<organism evidence="1">
    <name type="scientific">marine sediment metagenome</name>
    <dbReference type="NCBI Taxonomy" id="412755"/>
    <lineage>
        <taxon>unclassified sequences</taxon>
        <taxon>metagenomes</taxon>
        <taxon>ecological metagenomes</taxon>
    </lineage>
</organism>
<protein>
    <recommendedName>
        <fullName evidence="2">AMP-binding enzyme C-terminal domain-containing protein</fullName>
    </recommendedName>
</protein>
<evidence type="ECO:0008006" key="2">
    <source>
        <dbReference type="Google" id="ProtNLM"/>
    </source>
</evidence>
<dbReference type="EMBL" id="BARU01013030">
    <property type="protein sequence ID" value="GAH32515.1"/>
    <property type="molecule type" value="Genomic_DNA"/>
</dbReference>
<gene>
    <name evidence="1" type="ORF">S03H2_23747</name>
</gene>
<dbReference type="SUPFAM" id="SSF56801">
    <property type="entry name" value="Acetyl-CoA synthetase-like"/>
    <property type="match status" value="1"/>
</dbReference>
<accession>X1FJ38</accession>
<dbReference type="Gene3D" id="3.30.300.30">
    <property type="match status" value="1"/>
</dbReference>
<name>X1FJ38_9ZZZZ</name>
<dbReference type="InterPro" id="IPR045851">
    <property type="entry name" value="AMP-bd_C_sf"/>
</dbReference>
<dbReference type="AlphaFoldDB" id="X1FJ38"/>
<evidence type="ECO:0000313" key="1">
    <source>
        <dbReference type="EMBL" id="GAH32515.1"/>
    </source>
</evidence>
<comment type="caution">
    <text evidence="1">The sequence shown here is derived from an EMBL/GenBank/DDBJ whole genome shotgun (WGS) entry which is preliminary data.</text>
</comment>